<dbReference type="RefSeq" id="XP_073908434.1">
    <property type="nucleotide sequence ID" value="XM_074052333.1"/>
</dbReference>
<evidence type="ECO:0000313" key="2">
    <source>
        <dbReference type="RefSeq" id="XP_073908434.1"/>
    </source>
</evidence>
<reference evidence="2" key="1">
    <citation type="submission" date="2025-08" db="UniProtKB">
        <authorList>
            <consortium name="RefSeq"/>
        </authorList>
    </citation>
    <scope>IDENTIFICATION</scope>
</reference>
<gene>
    <name evidence="2" type="primary">LOC109674615</name>
</gene>
<organism evidence="1 2">
    <name type="scientific">Castor canadensis</name>
    <name type="common">American beaver</name>
    <dbReference type="NCBI Taxonomy" id="51338"/>
    <lineage>
        <taxon>Eukaryota</taxon>
        <taxon>Metazoa</taxon>
        <taxon>Chordata</taxon>
        <taxon>Craniata</taxon>
        <taxon>Vertebrata</taxon>
        <taxon>Euteleostomi</taxon>
        <taxon>Mammalia</taxon>
        <taxon>Eutheria</taxon>
        <taxon>Euarchontoglires</taxon>
        <taxon>Glires</taxon>
        <taxon>Rodentia</taxon>
        <taxon>Castorimorpha</taxon>
        <taxon>Castoridae</taxon>
        <taxon>Castor</taxon>
    </lineage>
</organism>
<accession>A0AC58KU53</accession>
<sequence length="111" mass="11712">MAASCPPARGGAWFSDCRGVLGERLRYRWAQSPGSGSGRCGLRCPGHCRGCGEQRKLQPPGALALVIVHGGGGGDFVRYTGRRDGAGLLRPGRHPSPCPAGRAWRAGDRPY</sequence>
<name>A0AC58KU53_CASCN</name>
<proteinExistence type="predicted"/>
<dbReference type="Proteomes" id="UP001732720">
    <property type="component" value="Chromosome 13"/>
</dbReference>
<keyword evidence="1" id="KW-1185">Reference proteome</keyword>
<protein>
    <submittedName>
        <fullName evidence="2">Uncharacterized protein isoform X2</fullName>
    </submittedName>
</protein>
<evidence type="ECO:0000313" key="1">
    <source>
        <dbReference type="Proteomes" id="UP001732720"/>
    </source>
</evidence>